<organism evidence="4 5">
    <name type="scientific">Candidatus Phycosocius spiralis</name>
    <dbReference type="NCBI Taxonomy" id="2815099"/>
    <lineage>
        <taxon>Bacteria</taxon>
        <taxon>Pseudomonadati</taxon>
        <taxon>Pseudomonadota</taxon>
        <taxon>Alphaproteobacteria</taxon>
        <taxon>Caulobacterales</taxon>
        <taxon>Caulobacterales incertae sedis</taxon>
        <taxon>Candidatus Phycosocius</taxon>
    </lineage>
</organism>
<dbReference type="PANTHER" id="PTHR12184">
    <property type="entry name" value="UBIQUINOL-CYTOCHROME C REDUCTASE COMPLEX ASSEMBLY FACTOR 1 FAMILY MEMBER"/>
    <property type="match status" value="1"/>
</dbReference>
<reference evidence="4" key="1">
    <citation type="submission" date="2021-05" db="EMBL/GenBank/DDBJ databases">
        <authorList>
            <person name="Tanabe Y."/>
        </authorList>
    </citation>
    <scope>NUCLEOTIDE SEQUENCE</scope>
    <source>
        <strain evidence="4">BOTRYCO-1</strain>
    </source>
</reference>
<comment type="caution">
    <text evidence="4">The sequence shown here is derived from an EMBL/GenBank/DDBJ whole genome shotgun (WGS) entry which is preliminary data.</text>
</comment>
<dbReference type="RefSeq" id="WP_284361403.1">
    <property type="nucleotide sequence ID" value="NZ_BPFZ01000016.1"/>
</dbReference>
<protein>
    <submittedName>
        <fullName evidence="4">Ubiquinol-cytochrome c chaperone</fullName>
    </submittedName>
</protein>
<comment type="similarity">
    <text evidence="2">Belongs to the UPF0174 family.</text>
</comment>
<evidence type="ECO:0000313" key="5">
    <source>
        <dbReference type="Proteomes" id="UP001161064"/>
    </source>
</evidence>
<dbReference type="InterPro" id="IPR007129">
    <property type="entry name" value="Ubiqinol_cyt_c_chaperone_CPB3"/>
</dbReference>
<dbReference type="EMBL" id="BPFZ01000016">
    <property type="protein sequence ID" value="GIU67983.1"/>
    <property type="molecule type" value="Genomic_DNA"/>
</dbReference>
<dbReference type="Proteomes" id="UP001161064">
    <property type="component" value="Unassembled WGS sequence"/>
</dbReference>
<proteinExistence type="inferred from homology"/>
<feature type="domain" description="Ubiquinol-cytochrome c chaperone" evidence="3">
    <location>
        <begin position="36"/>
        <end position="173"/>
    </location>
</feature>
<evidence type="ECO:0000313" key="4">
    <source>
        <dbReference type="EMBL" id="GIU67983.1"/>
    </source>
</evidence>
<dbReference type="InterPro" id="IPR021150">
    <property type="entry name" value="Ubiq_cyt_c_chap"/>
</dbReference>
<comment type="similarity">
    <text evidence="1">Belongs to the CBP3 family.</text>
</comment>
<gene>
    <name evidence="4" type="ORF">PsB1_2137</name>
</gene>
<accession>A0ABQ4PZ67</accession>
<sequence>MLSRLFGNQSLKRHARAIYDQLSLAARDSNLYGLDRVPDTPDGRFELLALHASVLFGRLSKRGDQAEEIAQEVFNILFSALDHALRELGVGDLSVGKRIRKLAESFYGRIAVYHGALMLKGEEEIQVLAAAIGIHVLDQPTHPSAFATVLATRIRNWALDLEETDDEILLRGEVPLPRG</sequence>
<name>A0ABQ4PZ67_9PROT</name>
<keyword evidence="5" id="KW-1185">Reference proteome</keyword>
<dbReference type="Pfam" id="PF03981">
    <property type="entry name" value="Ubiq_cyt_C_chap"/>
    <property type="match status" value="1"/>
</dbReference>
<evidence type="ECO:0000256" key="2">
    <source>
        <dbReference type="ARBA" id="ARBA00006436"/>
    </source>
</evidence>
<dbReference type="PANTHER" id="PTHR12184:SF1">
    <property type="entry name" value="UBIQUINOL-CYTOCHROME-C REDUCTASE COMPLEX ASSEMBLY FACTOR 1"/>
    <property type="match status" value="1"/>
</dbReference>
<evidence type="ECO:0000259" key="3">
    <source>
        <dbReference type="Pfam" id="PF03981"/>
    </source>
</evidence>
<evidence type="ECO:0000256" key="1">
    <source>
        <dbReference type="ARBA" id="ARBA00006407"/>
    </source>
</evidence>
<reference evidence="4" key="2">
    <citation type="journal article" date="2023" name="ISME Commun">
        <title>Characterization of a bloom-associated alphaproteobacterial lineage, 'Candidatus Phycosocius': insights into freshwater algal-bacterial interactions.</title>
        <authorList>
            <person name="Tanabe Y."/>
            <person name="Yamaguchi H."/>
            <person name="Yoshida M."/>
            <person name="Kai A."/>
            <person name="Okazaki Y."/>
        </authorList>
    </citation>
    <scope>NUCLEOTIDE SEQUENCE</scope>
    <source>
        <strain evidence="4">BOTRYCO-1</strain>
    </source>
</reference>